<dbReference type="EMBL" id="JASVWF010000008">
    <property type="protein sequence ID" value="MDL5159833.1"/>
    <property type="molecule type" value="Genomic_DNA"/>
</dbReference>
<feature type="transmembrane region" description="Helical" evidence="7">
    <location>
        <begin position="286"/>
        <end position="308"/>
    </location>
</feature>
<dbReference type="Pfam" id="PF00083">
    <property type="entry name" value="Sugar_tr"/>
    <property type="match status" value="1"/>
</dbReference>
<dbReference type="Pfam" id="PF07690">
    <property type="entry name" value="MFS_1"/>
    <property type="match status" value="1"/>
</dbReference>
<dbReference type="InterPro" id="IPR005828">
    <property type="entry name" value="MFS_sugar_transport-like"/>
</dbReference>
<protein>
    <submittedName>
        <fullName evidence="9">MFS transporter</fullName>
    </submittedName>
</protein>
<dbReference type="PANTHER" id="PTHR43045:SF1">
    <property type="entry name" value="SHIKIMATE TRANSPORTER"/>
    <property type="match status" value="1"/>
</dbReference>
<dbReference type="InterPro" id="IPR020846">
    <property type="entry name" value="MFS_dom"/>
</dbReference>
<feature type="transmembrane region" description="Helical" evidence="7">
    <location>
        <begin position="251"/>
        <end position="274"/>
    </location>
</feature>
<evidence type="ECO:0000313" key="9">
    <source>
        <dbReference type="EMBL" id="MDL5159833.1"/>
    </source>
</evidence>
<evidence type="ECO:0000256" key="1">
    <source>
        <dbReference type="ARBA" id="ARBA00004651"/>
    </source>
</evidence>
<dbReference type="InterPro" id="IPR005829">
    <property type="entry name" value="Sugar_transporter_CS"/>
</dbReference>
<feature type="transmembrane region" description="Helical" evidence="7">
    <location>
        <begin position="35"/>
        <end position="54"/>
    </location>
</feature>
<dbReference type="PROSITE" id="PS50850">
    <property type="entry name" value="MFS"/>
    <property type="match status" value="1"/>
</dbReference>
<dbReference type="CDD" id="cd17369">
    <property type="entry name" value="MFS_ShiA_like"/>
    <property type="match status" value="1"/>
</dbReference>
<dbReference type="InterPro" id="IPR011701">
    <property type="entry name" value="MFS"/>
</dbReference>
<dbReference type="PROSITE" id="PS00217">
    <property type="entry name" value="SUGAR_TRANSPORT_2"/>
    <property type="match status" value="1"/>
</dbReference>
<evidence type="ECO:0000256" key="6">
    <source>
        <dbReference type="ARBA" id="ARBA00023136"/>
    </source>
</evidence>
<evidence type="ECO:0000256" key="7">
    <source>
        <dbReference type="SAM" id="Phobius"/>
    </source>
</evidence>
<evidence type="ECO:0000256" key="3">
    <source>
        <dbReference type="ARBA" id="ARBA00022475"/>
    </source>
</evidence>
<keyword evidence="6 7" id="KW-0472">Membrane</keyword>
<feature type="transmembrane region" description="Helical" evidence="7">
    <location>
        <begin position="96"/>
        <end position="120"/>
    </location>
</feature>
<keyword evidence="4 7" id="KW-0812">Transmembrane</keyword>
<gene>
    <name evidence="9" type="ORF">QRT03_27955</name>
</gene>
<feature type="transmembrane region" description="Helical" evidence="7">
    <location>
        <begin position="60"/>
        <end position="84"/>
    </location>
</feature>
<dbReference type="InterPro" id="IPR036259">
    <property type="entry name" value="MFS_trans_sf"/>
</dbReference>
<dbReference type="RefSeq" id="WP_286056437.1">
    <property type="nucleotide sequence ID" value="NZ_JASVWF010000008.1"/>
</dbReference>
<dbReference type="PANTHER" id="PTHR43045">
    <property type="entry name" value="SHIKIMATE TRANSPORTER"/>
    <property type="match status" value="1"/>
</dbReference>
<feature type="transmembrane region" description="Helical" evidence="7">
    <location>
        <begin position="161"/>
        <end position="184"/>
    </location>
</feature>
<feature type="transmembrane region" description="Helical" evidence="7">
    <location>
        <begin position="196"/>
        <end position="217"/>
    </location>
</feature>
<dbReference type="SUPFAM" id="SSF103473">
    <property type="entry name" value="MFS general substrate transporter"/>
    <property type="match status" value="1"/>
</dbReference>
<feature type="transmembrane region" description="Helical" evidence="7">
    <location>
        <begin position="317"/>
        <end position="336"/>
    </location>
</feature>
<feature type="transmembrane region" description="Helical" evidence="7">
    <location>
        <begin position="342"/>
        <end position="360"/>
    </location>
</feature>
<evidence type="ECO:0000256" key="5">
    <source>
        <dbReference type="ARBA" id="ARBA00022989"/>
    </source>
</evidence>
<feature type="transmembrane region" description="Helical" evidence="7">
    <location>
        <begin position="411"/>
        <end position="429"/>
    </location>
</feature>
<keyword evidence="3" id="KW-1003">Cell membrane</keyword>
<evidence type="ECO:0000313" key="10">
    <source>
        <dbReference type="Proteomes" id="UP001231924"/>
    </source>
</evidence>
<keyword evidence="5 7" id="KW-1133">Transmembrane helix</keyword>
<evidence type="ECO:0000259" key="8">
    <source>
        <dbReference type="PROSITE" id="PS50850"/>
    </source>
</evidence>
<feature type="domain" description="Major facilitator superfamily (MFS) profile" evidence="8">
    <location>
        <begin position="23"/>
        <end position="434"/>
    </location>
</feature>
<dbReference type="Gene3D" id="1.20.1250.20">
    <property type="entry name" value="MFS general substrate transporter like domains"/>
    <property type="match status" value="2"/>
</dbReference>
<keyword evidence="10" id="KW-1185">Reference proteome</keyword>
<accession>A0ABT7MGM5</accession>
<name>A0ABT7MGM5_9PSEU</name>
<comment type="caution">
    <text evidence="9">The sequence shown here is derived from an EMBL/GenBank/DDBJ whole genome shotgun (WGS) entry which is preliminary data.</text>
</comment>
<reference evidence="9 10" key="1">
    <citation type="submission" date="2023-06" db="EMBL/GenBank/DDBJ databases">
        <title>Actinomycetospora Odt1-22.</title>
        <authorList>
            <person name="Supong K."/>
        </authorList>
    </citation>
    <scope>NUCLEOTIDE SEQUENCE [LARGE SCALE GENOMIC DNA]</scope>
    <source>
        <strain evidence="9 10">Odt1-22</strain>
    </source>
</reference>
<organism evidence="9 10">
    <name type="scientific">Actinomycetospora termitidis</name>
    <dbReference type="NCBI Taxonomy" id="3053470"/>
    <lineage>
        <taxon>Bacteria</taxon>
        <taxon>Bacillati</taxon>
        <taxon>Actinomycetota</taxon>
        <taxon>Actinomycetes</taxon>
        <taxon>Pseudonocardiales</taxon>
        <taxon>Pseudonocardiaceae</taxon>
        <taxon>Actinomycetospora</taxon>
    </lineage>
</organism>
<comment type="subcellular location">
    <subcellularLocation>
        <location evidence="1">Cell membrane</location>
        <topology evidence="1">Multi-pass membrane protein</topology>
    </subcellularLocation>
</comment>
<keyword evidence="2" id="KW-0813">Transport</keyword>
<evidence type="ECO:0000256" key="2">
    <source>
        <dbReference type="ARBA" id="ARBA00022448"/>
    </source>
</evidence>
<evidence type="ECO:0000256" key="4">
    <source>
        <dbReference type="ARBA" id="ARBA00022692"/>
    </source>
</evidence>
<dbReference type="Proteomes" id="UP001231924">
    <property type="component" value="Unassembled WGS sequence"/>
</dbReference>
<proteinExistence type="predicted"/>
<sequence length="439" mass="46109">MATAETGSSAGATAVDRREVRRTSLVSLLGSTIEWYDFFIYGTAAALVLNTAFFPSVDPFVGTLAAFSSFAVGFIARPIGGIIWGHYGDRIGRKKALVSALFLMGGSTTLVGLLPSYATIGVAAPVLLFVLRIVQGIAVGGQWGGAVLIATEYAPANRKGFYGSFPQLGVPIAVIVSNGIFLGLEAGLGEEAFTSWGWRVPFLLSVLLIGVALYAQLRLEDTPAFKQVQQQSAGTRRSPVIEVLRSHPKQVLLAAGSFVAVNGGFYIYVVYVLSYGARALQLPESTLLVGILGSSAVNLALIPLFALLSDRVGRRPVYLAGAIGTVLVAFPVFWLIDTRSTFLIFLGLLLGGIANSAMYGPQAALFAELFSAEVRYSGASLGYQIGAVLGGGLAPLIAASLYQATGTSASTSLYLLAMGVVTAVSAWLLHETHRPTEVS</sequence>
<feature type="transmembrane region" description="Helical" evidence="7">
    <location>
        <begin position="381"/>
        <end position="405"/>
    </location>
</feature>